<sequence length="310" mass="34019">MESSNVEKSEKGHQHFKDGFIDFTAGSLGGIAVVYVGQPLDTVKVKMQTFPALYKNMIDCFTNTFKSDGISRGLYAGTVPALATNIAENSVLFFAYGFCQKLMVNLTNTTDIDSLSVTSNATAGFLASFFSSLAICPTELVKCKLQAMRETNKQLEAQGKKATYIGPGELTCKIIKSEGVRGMFKGLTPTIVREMPGYFFFFGAYEGTREFFRKPDQRKEDIGLFKTMVAGGAGGAVFWTMLFPADVAKSRIQVGGLNDNMFTLIYRILRQEGVGALYNGLLPTLVRAVPATAAMFVTIEYSKKWMHCVV</sequence>
<evidence type="ECO:0000313" key="11">
    <source>
        <dbReference type="EMBL" id="CAG9857054.1"/>
    </source>
</evidence>
<feature type="repeat" description="Solcar" evidence="9">
    <location>
        <begin position="222"/>
        <end position="305"/>
    </location>
</feature>
<keyword evidence="8 9" id="KW-0472">Membrane</keyword>
<dbReference type="InterPro" id="IPR023395">
    <property type="entry name" value="MCP_dom_sf"/>
</dbReference>
<evidence type="ECO:0000256" key="2">
    <source>
        <dbReference type="ARBA" id="ARBA00006375"/>
    </source>
</evidence>
<feature type="repeat" description="Solcar" evidence="9">
    <location>
        <begin position="115"/>
        <end position="211"/>
    </location>
</feature>
<keyword evidence="3 10" id="KW-0813">Transport</keyword>
<dbReference type="PROSITE" id="PS50920">
    <property type="entry name" value="SOLCAR"/>
    <property type="match status" value="3"/>
</dbReference>
<evidence type="ECO:0000256" key="1">
    <source>
        <dbReference type="ARBA" id="ARBA00004225"/>
    </source>
</evidence>
<dbReference type="Proteomes" id="UP001153712">
    <property type="component" value="Chromosome 13"/>
</dbReference>
<keyword evidence="6" id="KW-1133">Transmembrane helix</keyword>
<dbReference type="SUPFAM" id="SSF103506">
    <property type="entry name" value="Mitochondrial carrier"/>
    <property type="match status" value="1"/>
</dbReference>
<evidence type="ECO:0000256" key="6">
    <source>
        <dbReference type="ARBA" id="ARBA00022989"/>
    </source>
</evidence>
<proteinExistence type="inferred from homology"/>
<feature type="repeat" description="Solcar" evidence="9">
    <location>
        <begin position="17"/>
        <end position="102"/>
    </location>
</feature>
<keyword evidence="7" id="KW-0496">Mitochondrion</keyword>
<keyword evidence="4 9" id="KW-0812">Transmembrane</keyword>
<evidence type="ECO:0008006" key="13">
    <source>
        <dbReference type="Google" id="ProtNLM"/>
    </source>
</evidence>
<dbReference type="Gene3D" id="1.50.40.10">
    <property type="entry name" value="Mitochondrial carrier domain"/>
    <property type="match status" value="1"/>
</dbReference>
<dbReference type="InterPro" id="IPR050567">
    <property type="entry name" value="Mitochondrial_Carrier"/>
</dbReference>
<reference evidence="11" key="1">
    <citation type="submission" date="2022-01" db="EMBL/GenBank/DDBJ databases">
        <authorList>
            <person name="King R."/>
        </authorList>
    </citation>
    <scope>NUCLEOTIDE SEQUENCE</scope>
</reference>
<dbReference type="GO" id="GO:0031966">
    <property type="term" value="C:mitochondrial membrane"/>
    <property type="evidence" value="ECO:0007669"/>
    <property type="project" value="UniProtKB-SubCell"/>
</dbReference>
<protein>
    <recommendedName>
        <fullName evidence="13">Mitochondrial ornithine transporter 1</fullName>
    </recommendedName>
</protein>
<dbReference type="GO" id="GO:1990575">
    <property type="term" value="P:mitochondrial L-ornithine transmembrane transport"/>
    <property type="evidence" value="ECO:0007669"/>
    <property type="project" value="TreeGrafter"/>
</dbReference>
<dbReference type="InterPro" id="IPR018108">
    <property type="entry name" value="MCP_transmembrane"/>
</dbReference>
<evidence type="ECO:0000256" key="8">
    <source>
        <dbReference type="ARBA" id="ARBA00023136"/>
    </source>
</evidence>
<comment type="subcellular location">
    <subcellularLocation>
        <location evidence="1">Mitochondrion membrane</location>
        <topology evidence="1">Multi-pass membrane protein</topology>
    </subcellularLocation>
</comment>
<accession>A0A9N9XLE1</accession>
<name>A0A9N9XLE1_PHYSR</name>
<evidence type="ECO:0000256" key="4">
    <source>
        <dbReference type="ARBA" id="ARBA00022692"/>
    </source>
</evidence>
<evidence type="ECO:0000256" key="9">
    <source>
        <dbReference type="PROSITE-ProRule" id="PRU00282"/>
    </source>
</evidence>
<dbReference type="EMBL" id="OU900106">
    <property type="protein sequence ID" value="CAG9857054.1"/>
    <property type="molecule type" value="Genomic_DNA"/>
</dbReference>
<evidence type="ECO:0000313" key="12">
    <source>
        <dbReference type="Proteomes" id="UP001153712"/>
    </source>
</evidence>
<keyword evidence="12" id="KW-1185">Reference proteome</keyword>
<evidence type="ECO:0000256" key="10">
    <source>
        <dbReference type="RuleBase" id="RU000488"/>
    </source>
</evidence>
<dbReference type="GO" id="GO:0000064">
    <property type="term" value="F:L-ornithine transmembrane transporter activity"/>
    <property type="evidence" value="ECO:0007669"/>
    <property type="project" value="TreeGrafter"/>
</dbReference>
<dbReference type="PANTHER" id="PTHR45624:SF12">
    <property type="entry name" value="MITOCHONDRIAL ORNITHINE TRANSPORTER 1"/>
    <property type="match status" value="1"/>
</dbReference>
<dbReference type="Pfam" id="PF00153">
    <property type="entry name" value="Mito_carr"/>
    <property type="match status" value="3"/>
</dbReference>
<dbReference type="PANTHER" id="PTHR45624">
    <property type="entry name" value="MITOCHONDRIAL BASIC AMINO ACIDS TRANSPORTER-RELATED"/>
    <property type="match status" value="1"/>
</dbReference>
<keyword evidence="5" id="KW-0677">Repeat</keyword>
<evidence type="ECO:0000256" key="5">
    <source>
        <dbReference type="ARBA" id="ARBA00022737"/>
    </source>
</evidence>
<evidence type="ECO:0000256" key="3">
    <source>
        <dbReference type="ARBA" id="ARBA00022448"/>
    </source>
</evidence>
<evidence type="ECO:0000256" key="7">
    <source>
        <dbReference type="ARBA" id="ARBA00023128"/>
    </source>
</evidence>
<dbReference type="FunFam" id="1.50.40.10:FF:000146">
    <property type="entry name" value="Uncharacterized protein, isoform B"/>
    <property type="match status" value="1"/>
</dbReference>
<dbReference type="AlphaFoldDB" id="A0A9N9XLE1"/>
<dbReference type="OrthoDB" id="409586at2759"/>
<gene>
    <name evidence="11" type="ORF">PHYEVI_LOCUS3465</name>
</gene>
<organism evidence="11 12">
    <name type="scientific">Phyllotreta striolata</name>
    <name type="common">Striped flea beetle</name>
    <name type="synonym">Crioceris striolata</name>
    <dbReference type="NCBI Taxonomy" id="444603"/>
    <lineage>
        <taxon>Eukaryota</taxon>
        <taxon>Metazoa</taxon>
        <taxon>Ecdysozoa</taxon>
        <taxon>Arthropoda</taxon>
        <taxon>Hexapoda</taxon>
        <taxon>Insecta</taxon>
        <taxon>Pterygota</taxon>
        <taxon>Neoptera</taxon>
        <taxon>Endopterygota</taxon>
        <taxon>Coleoptera</taxon>
        <taxon>Polyphaga</taxon>
        <taxon>Cucujiformia</taxon>
        <taxon>Chrysomeloidea</taxon>
        <taxon>Chrysomelidae</taxon>
        <taxon>Galerucinae</taxon>
        <taxon>Alticini</taxon>
        <taxon>Phyllotreta</taxon>
    </lineage>
</organism>
<comment type="similarity">
    <text evidence="2 10">Belongs to the mitochondrial carrier (TC 2.A.29) family.</text>
</comment>